<proteinExistence type="predicted"/>
<dbReference type="AlphaFoldDB" id="A0A2K3KFN6"/>
<reference evidence="1 2" key="1">
    <citation type="journal article" date="2014" name="Am. J. Bot.">
        <title>Genome assembly and annotation for red clover (Trifolium pratense; Fabaceae).</title>
        <authorList>
            <person name="Istvanek J."/>
            <person name="Jaros M."/>
            <person name="Krenek A."/>
            <person name="Repkova J."/>
        </authorList>
    </citation>
    <scope>NUCLEOTIDE SEQUENCE [LARGE SCALE GENOMIC DNA]</scope>
    <source>
        <strain evidence="2">cv. Tatra</strain>
        <tissue evidence="1">Young leaves</tissue>
    </source>
</reference>
<dbReference type="Proteomes" id="UP000236291">
    <property type="component" value="Unassembled WGS sequence"/>
</dbReference>
<protein>
    <submittedName>
        <fullName evidence="1">Uncharacterized protein</fullName>
    </submittedName>
</protein>
<gene>
    <name evidence="1" type="ORF">L195_g054347</name>
</gene>
<comment type="caution">
    <text evidence="1">The sequence shown here is derived from an EMBL/GenBank/DDBJ whole genome shotgun (WGS) entry which is preliminary data.</text>
</comment>
<sequence length="79" mass="9007">MARGTTWKLLSKVRNNRRIWNEAGLGEYDHLYTVAAFRARKVEMYCGCEQVGVGTLAILKSSAVYGSRLQLDSREAYYN</sequence>
<evidence type="ECO:0000313" key="2">
    <source>
        <dbReference type="Proteomes" id="UP000236291"/>
    </source>
</evidence>
<evidence type="ECO:0000313" key="1">
    <source>
        <dbReference type="EMBL" id="PNX65069.1"/>
    </source>
</evidence>
<accession>A0A2K3KFN6</accession>
<organism evidence="1 2">
    <name type="scientific">Trifolium pratense</name>
    <name type="common">Red clover</name>
    <dbReference type="NCBI Taxonomy" id="57577"/>
    <lineage>
        <taxon>Eukaryota</taxon>
        <taxon>Viridiplantae</taxon>
        <taxon>Streptophyta</taxon>
        <taxon>Embryophyta</taxon>
        <taxon>Tracheophyta</taxon>
        <taxon>Spermatophyta</taxon>
        <taxon>Magnoliopsida</taxon>
        <taxon>eudicotyledons</taxon>
        <taxon>Gunneridae</taxon>
        <taxon>Pentapetalae</taxon>
        <taxon>rosids</taxon>
        <taxon>fabids</taxon>
        <taxon>Fabales</taxon>
        <taxon>Fabaceae</taxon>
        <taxon>Papilionoideae</taxon>
        <taxon>50 kb inversion clade</taxon>
        <taxon>NPAAA clade</taxon>
        <taxon>Hologalegina</taxon>
        <taxon>IRL clade</taxon>
        <taxon>Trifolieae</taxon>
        <taxon>Trifolium</taxon>
    </lineage>
</organism>
<name>A0A2K3KFN6_TRIPR</name>
<dbReference type="EMBL" id="ASHM01094675">
    <property type="protein sequence ID" value="PNX65069.1"/>
    <property type="molecule type" value="Genomic_DNA"/>
</dbReference>
<reference evidence="1 2" key="2">
    <citation type="journal article" date="2017" name="Front. Plant Sci.">
        <title>Gene Classification and Mining of Molecular Markers Useful in Red Clover (Trifolium pratense) Breeding.</title>
        <authorList>
            <person name="Istvanek J."/>
            <person name="Dluhosova J."/>
            <person name="Dluhos P."/>
            <person name="Patkova L."/>
            <person name="Nedelnik J."/>
            <person name="Repkova J."/>
        </authorList>
    </citation>
    <scope>NUCLEOTIDE SEQUENCE [LARGE SCALE GENOMIC DNA]</scope>
    <source>
        <strain evidence="2">cv. Tatra</strain>
        <tissue evidence="1">Young leaves</tissue>
    </source>
</reference>